<feature type="chain" id="PRO_5047250376" description="DUF3558 domain-containing protein" evidence="2">
    <location>
        <begin position="20"/>
        <end position="323"/>
    </location>
</feature>
<feature type="region of interest" description="Disordered" evidence="1">
    <location>
        <begin position="30"/>
        <end position="50"/>
    </location>
</feature>
<feature type="compositionally biased region" description="Low complexity" evidence="1">
    <location>
        <begin position="190"/>
        <end position="209"/>
    </location>
</feature>
<dbReference type="PROSITE" id="PS51257">
    <property type="entry name" value="PROKAR_LIPOPROTEIN"/>
    <property type="match status" value="1"/>
</dbReference>
<feature type="compositionally biased region" description="Low complexity" evidence="1">
    <location>
        <begin position="229"/>
        <end position="247"/>
    </location>
</feature>
<evidence type="ECO:0000256" key="1">
    <source>
        <dbReference type="SAM" id="MobiDB-lite"/>
    </source>
</evidence>
<reference evidence="3 4" key="1">
    <citation type="submission" date="2021-01" db="EMBL/GenBank/DDBJ databases">
        <title>WGS of actinomycetes isolated from Thailand.</title>
        <authorList>
            <person name="Thawai C."/>
        </authorList>
    </citation>
    <scope>NUCLEOTIDE SEQUENCE [LARGE SCALE GENOMIC DNA]</scope>
    <source>
        <strain evidence="3 4">CH9-7</strain>
    </source>
</reference>
<gene>
    <name evidence="3" type="ORF">JK360_33770</name>
</gene>
<proteinExistence type="predicted"/>
<feature type="region of interest" description="Disordered" evidence="1">
    <location>
        <begin position="149"/>
        <end position="247"/>
    </location>
</feature>
<organism evidence="3 4">
    <name type="scientific">Streptomyces siderophoricus</name>
    <dbReference type="NCBI Taxonomy" id="2802281"/>
    <lineage>
        <taxon>Bacteria</taxon>
        <taxon>Bacillati</taxon>
        <taxon>Actinomycetota</taxon>
        <taxon>Actinomycetes</taxon>
        <taxon>Kitasatosporales</taxon>
        <taxon>Streptomycetaceae</taxon>
        <taxon>Streptomyces</taxon>
    </lineage>
</organism>
<evidence type="ECO:0000313" key="4">
    <source>
        <dbReference type="Proteomes" id="UP000629371"/>
    </source>
</evidence>
<keyword evidence="4" id="KW-1185">Reference proteome</keyword>
<evidence type="ECO:0000313" key="3">
    <source>
        <dbReference type="EMBL" id="MBL1094227.1"/>
    </source>
</evidence>
<comment type="caution">
    <text evidence="3">The sequence shown here is derived from an EMBL/GenBank/DDBJ whole genome shotgun (WGS) entry which is preliminary data.</text>
</comment>
<protein>
    <recommendedName>
        <fullName evidence="5">DUF3558 domain-containing protein</fullName>
    </recommendedName>
</protein>
<dbReference type="EMBL" id="JAERRI010000026">
    <property type="protein sequence ID" value="MBL1094227.1"/>
    <property type="molecule type" value="Genomic_DNA"/>
</dbReference>
<name>A0ABS1N2F2_9ACTN</name>
<sequence length="323" mass="32534">MPRKPFAPGAALVAVAALAVGLAGCSGGPGTDGDAADAKGGDPAATTQSAEPGRYQTLPEACGLPSRSTVRGMLPGDGQQLSDAEADKLYGGQADITYDTDRRVGCHWTRETDVGTRHLSLDIQRVVSYDATVSDDDKAQGIYDSKELAAQIPSGGGTGSSPTAPPSKSTKDAKDTKGAKGKETGGAKGGEPASGKAPAGKASASGKPGTDASANPSASAGGDASGDKSTASTAPPTTDPSAGASTAPRVLDGLADAAFLNDKLITADSGVHRDVTVVFRTSNVIVTITYDQWSTDKSMLPESQELQDKARSLADELADRLAE</sequence>
<feature type="signal peptide" evidence="2">
    <location>
        <begin position="1"/>
        <end position="19"/>
    </location>
</feature>
<accession>A0ABS1N2F2</accession>
<evidence type="ECO:0008006" key="5">
    <source>
        <dbReference type="Google" id="ProtNLM"/>
    </source>
</evidence>
<keyword evidence="2" id="KW-0732">Signal</keyword>
<feature type="compositionally biased region" description="Basic and acidic residues" evidence="1">
    <location>
        <begin position="169"/>
        <end position="185"/>
    </location>
</feature>
<dbReference type="RefSeq" id="WP_201810646.1">
    <property type="nucleotide sequence ID" value="NZ_JAERRI010000026.1"/>
</dbReference>
<dbReference type="Proteomes" id="UP000629371">
    <property type="component" value="Unassembled WGS sequence"/>
</dbReference>
<evidence type="ECO:0000256" key="2">
    <source>
        <dbReference type="SAM" id="SignalP"/>
    </source>
</evidence>